<dbReference type="PROSITE" id="PS51819">
    <property type="entry name" value="VOC"/>
    <property type="match status" value="1"/>
</dbReference>
<dbReference type="RefSeq" id="WP_123390064.1">
    <property type="nucleotide sequence ID" value="NZ_RKHO01000001.1"/>
</dbReference>
<comment type="caution">
    <text evidence="2">The sequence shown here is derived from an EMBL/GenBank/DDBJ whole genome shotgun (WGS) entry which is preliminary data.</text>
</comment>
<organism evidence="2 3">
    <name type="scientific">Nocardioides aurantiacus</name>
    <dbReference type="NCBI Taxonomy" id="86796"/>
    <lineage>
        <taxon>Bacteria</taxon>
        <taxon>Bacillati</taxon>
        <taxon>Actinomycetota</taxon>
        <taxon>Actinomycetes</taxon>
        <taxon>Propionibacteriales</taxon>
        <taxon>Nocardioidaceae</taxon>
        <taxon>Nocardioides</taxon>
    </lineage>
</organism>
<name>A0A3N2CTT9_9ACTN</name>
<proteinExistence type="predicted"/>
<dbReference type="Pfam" id="PF00903">
    <property type="entry name" value="Glyoxalase"/>
    <property type="match status" value="1"/>
</dbReference>
<dbReference type="OrthoDB" id="9804944at2"/>
<dbReference type="InterPro" id="IPR004360">
    <property type="entry name" value="Glyas_Fos-R_dOase_dom"/>
</dbReference>
<evidence type="ECO:0000259" key="1">
    <source>
        <dbReference type="PROSITE" id="PS51819"/>
    </source>
</evidence>
<dbReference type="EMBL" id="RKHO01000001">
    <property type="protein sequence ID" value="ROR90866.1"/>
    <property type="molecule type" value="Genomic_DNA"/>
</dbReference>
<dbReference type="InterPro" id="IPR037523">
    <property type="entry name" value="VOC_core"/>
</dbReference>
<dbReference type="InterPro" id="IPR029068">
    <property type="entry name" value="Glyas_Bleomycin-R_OHBP_Dase"/>
</dbReference>
<dbReference type="Proteomes" id="UP000281738">
    <property type="component" value="Unassembled WGS sequence"/>
</dbReference>
<dbReference type="AlphaFoldDB" id="A0A3N2CTT9"/>
<evidence type="ECO:0000313" key="2">
    <source>
        <dbReference type="EMBL" id="ROR90866.1"/>
    </source>
</evidence>
<accession>A0A3N2CTT9</accession>
<sequence length="112" mass="12095">MPSEGSFAQTRDFFSTLLETPPSWEADGFVAFHAPDGSSLELLASRFVPEYGLNQGVAFGFLVDDLAGASSDVQNAGGTLVGEPVRTDDLHYRHFRGPDGRTYGLVQRLTAD</sequence>
<evidence type="ECO:0000313" key="3">
    <source>
        <dbReference type="Proteomes" id="UP000281738"/>
    </source>
</evidence>
<feature type="domain" description="VOC" evidence="1">
    <location>
        <begin position="1"/>
        <end position="108"/>
    </location>
</feature>
<dbReference type="SUPFAM" id="SSF54593">
    <property type="entry name" value="Glyoxalase/Bleomycin resistance protein/Dihydroxybiphenyl dioxygenase"/>
    <property type="match status" value="1"/>
</dbReference>
<protein>
    <recommendedName>
        <fullName evidence="1">VOC domain-containing protein</fullName>
    </recommendedName>
</protein>
<reference evidence="2 3" key="1">
    <citation type="submission" date="2018-11" db="EMBL/GenBank/DDBJ databases">
        <title>Sequencing the genomes of 1000 actinobacteria strains.</title>
        <authorList>
            <person name="Klenk H.-P."/>
        </authorList>
    </citation>
    <scope>NUCLEOTIDE SEQUENCE [LARGE SCALE GENOMIC DNA]</scope>
    <source>
        <strain evidence="2 3">DSM 12652</strain>
    </source>
</reference>
<keyword evidence="3" id="KW-1185">Reference proteome</keyword>
<gene>
    <name evidence="2" type="ORF">EDD33_1715</name>
</gene>
<dbReference type="Gene3D" id="3.10.180.10">
    <property type="entry name" value="2,3-Dihydroxybiphenyl 1,2-Dioxygenase, domain 1"/>
    <property type="match status" value="1"/>
</dbReference>